<keyword evidence="3 6" id="KW-0732">Signal</keyword>
<dbReference type="GO" id="GO:0006508">
    <property type="term" value="P:proteolysis"/>
    <property type="evidence" value="ECO:0007669"/>
    <property type="project" value="UniProtKB-KW"/>
</dbReference>
<dbReference type="PANTHER" id="PTHR11010">
    <property type="entry name" value="PROTEASE S28 PRO-X CARBOXYPEPTIDASE-RELATED"/>
    <property type="match status" value="1"/>
</dbReference>
<dbReference type="Pfam" id="PF05577">
    <property type="entry name" value="Peptidase_S28"/>
    <property type="match status" value="1"/>
</dbReference>
<comment type="caution">
    <text evidence="7">The sequence shown here is derived from an EMBL/GenBank/DDBJ whole genome shotgun (WGS) entry which is preliminary data.</text>
</comment>
<evidence type="ECO:0000256" key="2">
    <source>
        <dbReference type="ARBA" id="ARBA00022670"/>
    </source>
</evidence>
<comment type="similarity">
    <text evidence="1">Belongs to the peptidase S28 family.</text>
</comment>
<keyword evidence="5" id="KW-0325">Glycoprotein</keyword>
<name>A0A8J5EZE2_ZINOF</name>
<dbReference type="Gene3D" id="3.40.50.1820">
    <property type="entry name" value="alpha/beta hydrolase"/>
    <property type="match status" value="2"/>
</dbReference>
<evidence type="ECO:0000256" key="4">
    <source>
        <dbReference type="ARBA" id="ARBA00022801"/>
    </source>
</evidence>
<keyword evidence="8" id="KW-1185">Reference proteome</keyword>
<dbReference type="InterPro" id="IPR029058">
    <property type="entry name" value="AB_hydrolase_fold"/>
</dbReference>
<proteinExistence type="inferred from homology"/>
<dbReference type="AlphaFoldDB" id="A0A8J5EZE2"/>
<keyword evidence="4" id="KW-0378">Hydrolase</keyword>
<protein>
    <recommendedName>
        <fullName evidence="9">Serine carboxypeptidase S28 family protein</fullName>
    </recommendedName>
</protein>
<evidence type="ECO:0000313" key="8">
    <source>
        <dbReference type="Proteomes" id="UP000734854"/>
    </source>
</evidence>
<accession>A0A8J5EZE2</accession>
<evidence type="ECO:0000256" key="1">
    <source>
        <dbReference type="ARBA" id="ARBA00011079"/>
    </source>
</evidence>
<sequence length="485" mass="54716">MATLIGALSLVALLFFSSFPPAAESRGSRVRKLEEESDFFLTQKEHWFNQTLDHFSITGHRKFQQRYYEFLDHYQAPKGPVFLVVCGEESCDGIFRNYIVALAKKFGAALVSLEHRYYGKSYPFSNLTARNLQFLSSKQALFDMAVFRQYYQEHLNAKYGVGESPWFVIGLSYAGALSAWFRLKFPHLTCGSLASSAAIHMVYNFADYDLQMGRSVGTECKTVLQEITHLAEKQLQNDGNSVKNLFGASKIKDDYFLYLLADVAGSAIQDGTPDQLCSPLIDAKRNGTNLLVPSYLSLTIALDLDLSEVYSTYIKNNFLGNYSSLDLYDPEYYKNTTPGQNSADRLWWFQLCTEFGNFQVAPKSDAIRSSRIDLRWHLNFCKNMFGSVYHKINMTNVYYGGKNISGTKIIFTNGSQDPWLGASKQTSSKDLPSYLLKCHNCAHGFDLAGCPSSASDVKEKCENAVHAVRQKIIEHMELWLSQCSA</sequence>
<feature type="chain" id="PRO_5035287465" description="Serine carboxypeptidase S28 family protein" evidence="6">
    <location>
        <begin position="26"/>
        <end position="485"/>
    </location>
</feature>
<evidence type="ECO:0008006" key="9">
    <source>
        <dbReference type="Google" id="ProtNLM"/>
    </source>
</evidence>
<gene>
    <name evidence="7" type="ORF">ZIOFF_061293</name>
</gene>
<keyword evidence="2" id="KW-0645">Protease</keyword>
<evidence type="ECO:0000256" key="6">
    <source>
        <dbReference type="SAM" id="SignalP"/>
    </source>
</evidence>
<dbReference type="PANTHER" id="PTHR11010:SF11">
    <property type="entry name" value="THYMUS-SPECIFIC SERINE PROTEASE"/>
    <property type="match status" value="1"/>
</dbReference>
<evidence type="ECO:0000313" key="7">
    <source>
        <dbReference type="EMBL" id="KAG6477861.1"/>
    </source>
</evidence>
<reference evidence="7 8" key="1">
    <citation type="submission" date="2020-08" db="EMBL/GenBank/DDBJ databases">
        <title>Plant Genome Project.</title>
        <authorList>
            <person name="Zhang R.-G."/>
        </authorList>
    </citation>
    <scope>NUCLEOTIDE SEQUENCE [LARGE SCALE GENOMIC DNA]</scope>
    <source>
        <tissue evidence="7">Rhizome</tissue>
    </source>
</reference>
<dbReference type="GO" id="GO:0008239">
    <property type="term" value="F:dipeptidyl-peptidase activity"/>
    <property type="evidence" value="ECO:0007669"/>
    <property type="project" value="TreeGrafter"/>
</dbReference>
<dbReference type="Proteomes" id="UP000734854">
    <property type="component" value="Unassembled WGS sequence"/>
</dbReference>
<evidence type="ECO:0000256" key="3">
    <source>
        <dbReference type="ARBA" id="ARBA00022729"/>
    </source>
</evidence>
<dbReference type="GO" id="GO:0070008">
    <property type="term" value="F:serine-type exopeptidase activity"/>
    <property type="evidence" value="ECO:0007669"/>
    <property type="project" value="InterPro"/>
</dbReference>
<dbReference type="GO" id="GO:0005773">
    <property type="term" value="C:vacuole"/>
    <property type="evidence" value="ECO:0007669"/>
    <property type="project" value="TreeGrafter"/>
</dbReference>
<dbReference type="InterPro" id="IPR008758">
    <property type="entry name" value="Peptidase_S28"/>
</dbReference>
<dbReference type="EMBL" id="JACMSC010000017">
    <property type="protein sequence ID" value="KAG6477861.1"/>
    <property type="molecule type" value="Genomic_DNA"/>
</dbReference>
<organism evidence="7 8">
    <name type="scientific">Zingiber officinale</name>
    <name type="common">Ginger</name>
    <name type="synonym">Amomum zingiber</name>
    <dbReference type="NCBI Taxonomy" id="94328"/>
    <lineage>
        <taxon>Eukaryota</taxon>
        <taxon>Viridiplantae</taxon>
        <taxon>Streptophyta</taxon>
        <taxon>Embryophyta</taxon>
        <taxon>Tracheophyta</taxon>
        <taxon>Spermatophyta</taxon>
        <taxon>Magnoliopsida</taxon>
        <taxon>Liliopsida</taxon>
        <taxon>Zingiberales</taxon>
        <taxon>Zingiberaceae</taxon>
        <taxon>Zingiber</taxon>
    </lineage>
</organism>
<dbReference type="SUPFAM" id="SSF53474">
    <property type="entry name" value="alpha/beta-Hydrolases"/>
    <property type="match status" value="1"/>
</dbReference>
<feature type="signal peptide" evidence="6">
    <location>
        <begin position="1"/>
        <end position="25"/>
    </location>
</feature>
<evidence type="ECO:0000256" key="5">
    <source>
        <dbReference type="ARBA" id="ARBA00023180"/>
    </source>
</evidence>